<dbReference type="Pfam" id="PF00583">
    <property type="entry name" value="Acetyltransf_1"/>
    <property type="match status" value="1"/>
</dbReference>
<dbReference type="GO" id="GO:0016747">
    <property type="term" value="F:acyltransferase activity, transferring groups other than amino-acyl groups"/>
    <property type="evidence" value="ECO:0007669"/>
    <property type="project" value="InterPro"/>
</dbReference>
<evidence type="ECO:0000313" key="5">
    <source>
        <dbReference type="EMBL" id="PCG10801.1"/>
    </source>
</evidence>
<dbReference type="PROSITE" id="PS51186">
    <property type="entry name" value="GNAT"/>
    <property type="match status" value="1"/>
</dbReference>
<dbReference type="InterPro" id="IPR050832">
    <property type="entry name" value="Bact_Acetyltransf"/>
</dbReference>
<dbReference type="CDD" id="cd04301">
    <property type="entry name" value="NAT_SF"/>
    <property type="match status" value="1"/>
</dbReference>
<accession>A0A2A4I3D8</accession>
<comment type="caution">
    <text evidence="5">The sequence shown here is derived from an EMBL/GenBank/DDBJ whole genome shotgun (WGS) entry which is preliminary data.</text>
</comment>
<evidence type="ECO:0000259" key="4">
    <source>
        <dbReference type="PROSITE" id="PS51186"/>
    </source>
</evidence>
<proteinExistence type="predicted"/>
<dbReference type="Proteomes" id="UP000218784">
    <property type="component" value="Unassembled WGS sequence"/>
</dbReference>
<evidence type="ECO:0000256" key="3">
    <source>
        <dbReference type="SAM" id="MobiDB-lite"/>
    </source>
</evidence>
<dbReference type="AlphaFoldDB" id="A0A2A4I3D8"/>
<dbReference type="InterPro" id="IPR016181">
    <property type="entry name" value="Acyl_CoA_acyltransferase"/>
</dbReference>
<gene>
    <name evidence="5" type="ORF">COA17_05385</name>
</gene>
<keyword evidence="1" id="KW-0808">Transferase</keyword>
<dbReference type="SUPFAM" id="SSF55729">
    <property type="entry name" value="Acyl-CoA N-acyltransferases (Nat)"/>
    <property type="match status" value="1"/>
</dbReference>
<evidence type="ECO:0000256" key="1">
    <source>
        <dbReference type="ARBA" id="ARBA00022679"/>
    </source>
</evidence>
<evidence type="ECO:0000256" key="2">
    <source>
        <dbReference type="ARBA" id="ARBA00023315"/>
    </source>
</evidence>
<organism evidence="5 6">
    <name type="scientific">Sphingomonas ginsenosidimutans</name>
    <dbReference type="NCBI Taxonomy" id="862134"/>
    <lineage>
        <taxon>Bacteria</taxon>
        <taxon>Pseudomonadati</taxon>
        <taxon>Pseudomonadota</taxon>
        <taxon>Alphaproteobacteria</taxon>
        <taxon>Sphingomonadales</taxon>
        <taxon>Sphingomonadaceae</taxon>
        <taxon>Sphingomonas</taxon>
    </lineage>
</organism>
<protein>
    <recommendedName>
        <fullName evidence="4">N-acetyltransferase domain-containing protein</fullName>
    </recommendedName>
</protein>
<feature type="region of interest" description="Disordered" evidence="3">
    <location>
        <begin position="1"/>
        <end position="21"/>
    </location>
</feature>
<evidence type="ECO:0000313" key="6">
    <source>
        <dbReference type="Proteomes" id="UP000218784"/>
    </source>
</evidence>
<keyword evidence="6" id="KW-1185">Reference proteome</keyword>
<feature type="compositionally biased region" description="Basic and acidic residues" evidence="3">
    <location>
        <begin position="8"/>
        <end position="21"/>
    </location>
</feature>
<keyword evidence="2" id="KW-0012">Acyltransferase</keyword>
<dbReference type="Gene3D" id="3.40.630.30">
    <property type="match status" value="1"/>
</dbReference>
<sequence>MLRHSHSFRSEKEAGVTQDDRSAPSAITLAWDGSPAAAAQASAFAGRIIGGDTAYISHGEIQTGLSIDADTWAPALADLYADDFAALGDDRDLLLARDAQGAILGMAVVAWEQTARRRFAVLEDMAVAPKARSHGIGTRLMAMIEERVRGAGIDWLFLESGVRNTRAHAFFERAGFTMTSHVFARQLR</sequence>
<dbReference type="InterPro" id="IPR000182">
    <property type="entry name" value="GNAT_dom"/>
</dbReference>
<feature type="domain" description="N-acetyltransferase" evidence="4">
    <location>
        <begin position="51"/>
        <end position="188"/>
    </location>
</feature>
<reference evidence="5 6" key="1">
    <citation type="submission" date="2017-09" db="EMBL/GenBank/DDBJ databases">
        <title>Sphingomonas ginsenosidimutans KACC 14949, whole genome shotgun sequence.</title>
        <authorList>
            <person name="Feng G."/>
            <person name="Zhu H."/>
        </authorList>
    </citation>
    <scope>NUCLEOTIDE SEQUENCE [LARGE SCALE GENOMIC DNA]</scope>
    <source>
        <strain evidence="5 6">KACC 14949</strain>
    </source>
</reference>
<dbReference type="PANTHER" id="PTHR43877">
    <property type="entry name" value="AMINOALKYLPHOSPHONATE N-ACETYLTRANSFERASE-RELATED-RELATED"/>
    <property type="match status" value="1"/>
</dbReference>
<dbReference type="EMBL" id="NWVD01000001">
    <property type="protein sequence ID" value="PCG10801.1"/>
    <property type="molecule type" value="Genomic_DNA"/>
</dbReference>
<name>A0A2A4I3D8_9SPHN</name>